<dbReference type="Proteomes" id="UP001583172">
    <property type="component" value="Unassembled WGS sequence"/>
</dbReference>
<keyword evidence="8" id="KW-1185">Reference proteome</keyword>
<evidence type="ECO:0000256" key="5">
    <source>
        <dbReference type="ARBA" id="ARBA00023306"/>
    </source>
</evidence>
<keyword evidence="3" id="KW-0498">Mitosis</keyword>
<dbReference type="EMBL" id="JAZGSY010000112">
    <property type="protein sequence ID" value="KAL1840457.1"/>
    <property type="molecule type" value="Genomic_DNA"/>
</dbReference>
<name>A0ABR3VFH3_HUMIN</name>
<evidence type="ECO:0000256" key="1">
    <source>
        <dbReference type="ARBA" id="ARBA00006940"/>
    </source>
</evidence>
<keyword evidence="2" id="KW-0132">Cell division</keyword>
<dbReference type="InterPro" id="IPR008401">
    <property type="entry name" value="Apc13"/>
</dbReference>
<keyword evidence="4" id="KW-0833">Ubl conjugation pathway</keyword>
<evidence type="ECO:0000256" key="3">
    <source>
        <dbReference type="ARBA" id="ARBA00022776"/>
    </source>
</evidence>
<dbReference type="Pfam" id="PF05839">
    <property type="entry name" value="Apc13p"/>
    <property type="match status" value="1"/>
</dbReference>
<evidence type="ECO:0008006" key="9">
    <source>
        <dbReference type="Google" id="ProtNLM"/>
    </source>
</evidence>
<sequence length="263" mass="28976">MRSQVRSQHLLHSKIRHNFHPAKPNNCTATPEVIQPPPPQPLRSRAKMQEPADDDPPANRWTSPQTVSIESTTDSDSSFSLIPPRLRLPLSSSSNSEAPTLVPIDPPEVIIPKSVSHAPILGTSTMNKDGCFTYIHLHQSHHADLLEEFCKDRLPQDDIYVPPDLQPVNPEEEDDVVPDQHAAYGVQKATQKTREPAWRDLGLAELMTRGPSTTTTGAGPTGLMTDGLRSRRLGNEGRLGGLFAWEALRNTGMGTLCIMIRPV</sequence>
<feature type="region of interest" description="Disordered" evidence="6">
    <location>
        <begin position="14"/>
        <end position="81"/>
    </location>
</feature>
<comment type="similarity">
    <text evidence="1">Belongs to the APC13 family.</text>
</comment>
<gene>
    <name evidence="7" type="ORF">VTJ49DRAFT_454</name>
</gene>
<evidence type="ECO:0000256" key="6">
    <source>
        <dbReference type="SAM" id="MobiDB-lite"/>
    </source>
</evidence>
<feature type="compositionally biased region" description="Polar residues" evidence="6">
    <location>
        <begin position="60"/>
        <end position="76"/>
    </location>
</feature>
<evidence type="ECO:0000256" key="2">
    <source>
        <dbReference type="ARBA" id="ARBA00022618"/>
    </source>
</evidence>
<evidence type="ECO:0000313" key="8">
    <source>
        <dbReference type="Proteomes" id="UP001583172"/>
    </source>
</evidence>
<reference evidence="7 8" key="1">
    <citation type="journal article" date="2024" name="Commun. Biol.">
        <title>Comparative genomic analysis of thermophilic fungi reveals convergent evolutionary adaptations and gene losses.</title>
        <authorList>
            <person name="Steindorff A.S."/>
            <person name="Aguilar-Pontes M.V."/>
            <person name="Robinson A.J."/>
            <person name="Andreopoulos B."/>
            <person name="LaButti K."/>
            <person name="Kuo A."/>
            <person name="Mondo S."/>
            <person name="Riley R."/>
            <person name="Otillar R."/>
            <person name="Haridas S."/>
            <person name="Lipzen A."/>
            <person name="Grimwood J."/>
            <person name="Schmutz J."/>
            <person name="Clum A."/>
            <person name="Reid I.D."/>
            <person name="Moisan M.C."/>
            <person name="Butler G."/>
            <person name="Nguyen T.T.M."/>
            <person name="Dewar K."/>
            <person name="Conant G."/>
            <person name="Drula E."/>
            <person name="Henrissat B."/>
            <person name="Hansel C."/>
            <person name="Singer S."/>
            <person name="Hutchinson M.I."/>
            <person name="de Vries R.P."/>
            <person name="Natvig D.O."/>
            <person name="Powell A.J."/>
            <person name="Tsang A."/>
            <person name="Grigoriev I.V."/>
        </authorList>
    </citation>
    <scope>NUCLEOTIDE SEQUENCE [LARGE SCALE GENOMIC DNA]</scope>
    <source>
        <strain evidence="7 8">CBS 620.91</strain>
    </source>
</reference>
<comment type="caution">
    <text evidence="7">The sequence shown here is derived from an EMBL/GenBank/DDBJ whole genome shotgun (WGS) entry which is preliminary data.</text>
</comment>
<accession>A0ABR3VFH3</accession>
<evidence type="ECO:0000256" key="4">
    <source>
        <dbReference type="ARBA" id="ARBA00022786"/>
    </source>
</evidence>
<evidence type="ECO:0000313" key="7">
    <source>
        <dbReference type="EMBL" id="KAL1840457.1"/>
    </source>
</evidence>
<protein>
    <recommendedName>
        <fullName evidence="9">Anaphase-promoting complex subunit 13</fullName>
    </recommendedName>
</protein>
<organism evidence="7 8">
    <name type="scientific">Humicola insolens</name>
    <name type="common">Soft-rot fungus</name>
    <dbReference type="NCBI Taxonomy" id="85995"/>
    <lineage>
        <taxon>Eukaryota</taxon>
        <taxon>Fungi</taxon>
        <taxon>Dikarya</taxon>
        <taxon>Ascomycota</taxon>
        <taxon>Pezizomycotina</taxon>
        <taxon>Sordariomycetes</taxon>
        <taxon>Sordariomycetidae</taxon>
        <taxon>Sordariales</taxon>
        <taxon>Chaetomiaceae</taxon>
        <taxon>Mycothermus</taxon>
    </lineage>
</organism>
<keyword evidence="5" id="KW-0131">Cell cycle</keyword>
<dbReference type="PANTHER" id="PTHR28526:SF1">
    <property type="entry name" value="ANAPHASE-PROMOTING COMPLEX SUBUNIT 13"/>
    <property type="match status" value="1"/>
</dbReference>
<dbReference type="PANTHER" id="PTHR28526">
    <property type="entry name" value="ANAPHASE-PROMOTING COMPLEX SUBUNIT 13"/>
    <property type="match status" value="1"/>
</dbReference>
<proteinExistence type="inferred from homology"/>